<dbReference type="Gene3D" id="2.130.10.10">
    <property type="entry name" value="YVTN repeat-like/Quinoprotein amine dehydrogenase"/>
    <property type="match status" value="3"/>
</dbReference>
<dbReference type="InterPro" id="IPR015943">
    <property type="entry name" value="WD40/YVTN_repeat-like_dom_sf"/>
</dbReference>
<organism evidence="7 8">
    <name type="scientific">Dimorphilus gyrociliatus</name>
    <dbReference type="NCBI Taxonomy" id="2664684"/>
    <lineage>
        <taxon>Eukaryota</taxon>
        <taxon>Metazoa</taxon>
        <taxon>Spiralia</taxon>
        <taxon>Lophotrochozoa</taxon>
        <taxon>Annelida</taxon>
        <taxon>Polychaeta</taxon>
        <taxon>Polychaeta incertae sedis</taxon>
        <taxon>Dinophilidae</taxon>
        <taxon>Dimorphilus</taxon>
    </lineage>
</organism>
<sequence length="486" mass="53898">MTNIGLTFHKTITGHQKDVNWVSFSPDGQLIATASADKSIRLWKATDFTEISSSPLIAHTFAVNWVDFRRDRDQIASCSTDGRALLWDTKTGNQLQTISNGNQNSLRVGRFSPDSSELAIGASDESLSIWNIDRGKLVRRYKGHEATVLALAWSPSGLFLVSGSANGDLRVWDSKYGHCKDLAYILDAHDLGVTCIEFYKKTDCPNVYKLATCGMDHLVKIWLFSAGPPGTTDVHVSNITTFKGHEAAVMCVAWSPSGKILASGGGDHTIRLWSADDGYQIISILGHSRYVTCISFSPDGQLLASASNDRAVNIWGVNGKKEKLEKLEVSSVSKWSVQDVQRWLEENRLHNHVNVFVQEQITGDRLLSINAATLTENLNISSLSDRMKILSLLSDLKRSIPYRPDKGQKPNGLNIDEFLLCPITMQLLKDPVIASDGYTYERDAIQQWLSTGHNRSPVTNEQLENTKLISNRVIKILLAEHVSNCK</sequence>
<dbReference type="Pfam" id="PF00400">
    <property type="entry name" value="WD40"/>
    <property type="match status" value="6"/>
</dbReference>
<dbReference type="SUPFAM" id="SSF50978">
    <property type="entry name" value="WD40 repeat-like"/>
    <property type="match status" value="1"/>
</dbReference>
<dbReference type="InterPro" id="IPR020472">
    <property type="entry name" value="WD40_PAC1"/>
</dbReference>
<dbReference type="Proteomes" id="UP000549394">
    <property type="component" value="Unassembled WGS sequence"/>
</dbReference>
<feature type="repeat" description="WD" evidence="4">
    <location>
        <begin position="56"/>
        <end position="97"/>
    </location>
</feature>
<dbReference type="SMART" id="SM00504">
    <property type="entry name" value="Ubox"/>
    <property type="match status" value="1"/>
</dbReference>
<keyword evidence="8" id="KW-1185">Reference proteome</keyword>
<dbReference type="PROSITE" id="PS50082">
    <property type="entry name" value="WD_REPEATS_2"/>
    <property type="match status" value="6"/>
</dbReference>
<dbReference type="InterPro" id="IPR019775">
    <property type="entry name" value="WD40_repeat_CS"/>
</dbReference>
<dbReference type="PROSITE" id="PS50294">
    <property type="entry name" value="WD_REPEATS_REGION"/>
    <property type="match status" value="5"/>
</dbReference>
<dbReference type="Pfam" id="PF00536">
    <property type="entry name" value="SAM_1"/>
    <property type="match status" value="1"/>
</dbReference>
<feature type="repeat" description="WD" evidence="4">
    <location>
        <begin position="284"/>
        <end position="325"/>
    </location>
</feature>
<dbReference type="PROSITE" id="PS00678">
    <property type="entry name" value="WD_REPEATS_1"/>
    <property type="match status" value="2"/>
</dbReference>
<keyword evidence="2 4" id="KW-0853">WD repeat</keyword>
<evidence type="ECO:0000256" key="4">
    <source>
        <dbReference type="PROSITE-ProRule" id="PRU00221"/>
    </source>
</evidence>
<evidence type="ECO:0000256" key="3">
    <source>
        <dbReference type="ARBA" id="ARBA00022737"/>
    </source>
</evidence>
<feature type="domain" description="SAM" evidence="5">
    <location>
        <begin position="335"/>
        <end position="399"/>
    </location>
</feature>
<dbReference type="GO" id="GO:0004842">
    <property type="term" value="F:ubiquitin-protein transferase activity"/>
    <property type="evidence" value="ECO:0007669"/>
    <property type="project" value="InterPro"/>
</dbReference>
<dbReference type="InterPro" id="IPR013083">
    <property type="entry name" value="Znf_RING/FYVE/PHD"/>
</dbReference>
<protein>
    <recommendedName>
        <fullName evidence="1">WD repeat, SAM and U-box domain-containing protein 1</fullName>
    </recommendedName>
</protein>
<accession>A0A7I8V507</accession>
<dbReference type="InterPro" id="IPR001680">
    <property type="entry name" value="WD40_rpt"/>
</dbReference>
<dbReference type="PANTHER" id="PTHR22838:SF0">
    <property type="entry name" value="WD REPEAT-CONTAINING PROTEIN 26"/>
    <property type="match status" value="1"/>
</dbReference>
<evidence type="ECO:0000256" key="2">
    <source>
        <dbReference type="ARBA" id="ARBA00022574"/>
    </source>
</evidence>
<dbReference type="CDD" id="cd00200">
    <property type="entry name" value="WD40"/>
    <property type="match status" value="1"/>
</dbReference>
<dbReference type="InterPro" id="IPR001660">
    <property type="entry name" value="SAM"/>
</dbReference>
<dbReference type="SUPFAM" id="SSF47769">
    <property type="entry name" value="SAM/Pointed domain"/>
    <property type="match status" value="1"/>
</dbReference>
<comment type="caution">
    <text evidence="7">The sequence shown here is derived from an EMBL/GenBank/DDBJ whole genome shotgun (WGS) entry which is preliminary data.</text>
</comment>
<feature type="repeat" description="WD" evidence="4">
    <location>
        <begin position="99"/>
        <end position="140"/>
    </location>
</feature>
<proteinExistence type="predicted"/>
<reference evidence="7 8" key="1">
    <citation type="submission" date="2020-08" db="EMBL/GenBank/DDBJ databases">
        <authorList>
            <person name="Hejnol A."/>
        </authorList>
    </citation>
    <scope>NUCLEOTIDE SEQUENCE [LARGE SCALE GENOMIC DNA]</scope>
</reference>
<feature type="domain" description="U-box" evidence="6">
    <location>
        <begin position="414"/>
        <end position="486"/>
    </location>
</feature>
<dbReference type="PANTHER" id="PTHR22838">
    <property type="entry name" value="WD REPEAT PROTEIN 26-RELATED"/>
    <property type="match status" value="1"/>
</dbReference>
<dbReference type="SMART" id="SM00454">
    <property type="entry name" value="SAM"/>
    <property type="match status" value="1"/>
</dbReference>
<evidence type="ECO:0000313" key="8">
    <source>
        <dbReference type="Proteomes" id="UP000549394"/>
    </source>
</evidence>
<dbReference type="Pfam" id="PF04564">
    <property type="entry name" value="U-box"/>
    <property type="match status" value="1"/>
</dbReference>
<dbReference type="InterPro" id="IPR013761">
    <property type="entry name" value="SAM/pointed_sf"/>
</dbReference>
<evidence type="ECO:0000259" key="5">
    <source>
        <dbReference type="PROSITE" id="PS50105"/>
    </source>
</evidence>
<dbReference type="EMBL" id="CAJFCJ010000001">
    <property type="protein sequence ID" value="CAD5111317.1"/>
    <property type="molecule type" value="Genomic_DNA"/>
</dbReference>
<dbReference type="PROSITE" id="PS51698">
    <property type="entry name" value="U_BOX"/>
    <property type="match status" value="1"/>
</dbReference>
<feature type="repeat" description="WD" evidence="4">
    <location>
        <begin position="141"/>
        <end position="173"/>
    </location>
</feature>
<dbReference type="InterPro" id="IPR003613">
    <property type="entry name" value="Ubox_domain"/>
</dbReference>
<dbReference type="SUPFAM" id="SSF57850">
    <property type="entry name" value="RING/U-box"/>
    <property type="match status" value="1"/>
</dbReference>
<dbReference type="PRINTS" id="PR00320">
    <property type="entry name" value="GPROTEINBRPT"/>
</dbReference>
<feature type="repeat" description="WD" evidence="4">
    <location>
        <begin position="12"/>
        <end position="53"/>
    </location>
</feature>
<dbReference type="AlphaFoldDB" id="A0A7I8V507"/>
<dbReference type="GO" id="GO:0016567">
    <property type="term" value="P:protein ubiquitination"/>
    <property type="evidence" value="ECO:0007669"/>
    <property type="project" value="InterPro"/>
</dbReference>
<dbReference type="CDD" id="cd16655">
    <property type="entry name" value="RING-Ubox_WDSUB1-like"/>
    <property type="match status" value="1"/>
</dbReference>
<dbReference type="OrthoDB" id="10064100at2759"/>
<dbReference type="InterPro" id="IPR051350">
    <property type="entry name" value="WD_repeat-ST_regulator"/>
</dbReference>
<dbReference type="Gene3D" id="3.30.40.10">
    <property type="entry name" value="Zinc/RING finger domain, C3HC4 (zinc finger)"/>
    <property type="match status" value="1"/>
</dbReference>
<feature type="repeat" description="WD" evidence="4">
    <location>
        <begin position="242"/>
        <end position="283"/>
    </location>
</feature>
<dbReference type="SMART" id="SM00320">
    <property type="entry name" value="WD40"/>
    <property type="match status" value="7"/>
</dbReference>
<evidence type="ECO:0000259" key="6">
    <source>
        <dbReference type="PROSITE" id="PS51698"/>
    </source>
</evidence>
<dbReference type="PROSITE" id="PS50105">
    <property type="entry name" value="SAM_DOMAIN"/>
    <property type="match status" value="1"/>
</dbReference>
<keyword evidence="3" id="KW-0677">Repeat</keyword>
<name>A0A7I8V507_9ANNE</name>
<dbReference type="InterPro" id="IPR036322">
    <property type="entry name" value="WD40_repeat_dom_sf"/>
</dbReference>
<gene>
    <name evidence="7" type="ORF">DGYR_LOCUS631</name>
</gene>
<dbReference type="Gene3D" id="1.10.150.50">
    <property type="entry name" value="Transcription Factor, Ets-1"/>
    <property type="match status" value="1"/>
</dbReference>
<evidence type="ECO:0000313" key="7">
    <source>
        <dbReference type="EMBL" id="CAD5111317.1"/>
    </source>
</evidence>
<evidence type="ECO:0000256" key="1">
    <source>
        <dbReference type="ARBA" id="ARBA00020894"/>
    </source>
</evidence>